<name>A0ABQ6IUR2_9MICO</name>
<dbReference type="EMBL" id="BSUO01000001">
    <property type="protein sequence ID" value="GMA41622.1"/>
    <property type="molecule type" value="Genomic_DNA"/>
</dbReference>
<evidence type="ECO:0000256" key="1">
    <source>
        <dbReference type="ARBA" id="ARBA00001917"/>
    </source>
</evidence>
<keyword evidence="4" id="KW-0285">Flavoprotein</keyword>
<evidence type="ECO:0000256" key="9">
    <source>
        <dbReference type="ARBA" id="ARBA00023014"/>
    </source>
</evidence>
<evidence type="ECO:0000256" key="10">
    <source>
        <dbReference type="SAM" id="MobiDB-lite"/>
    </source>
</evidence>
<dbReference type="PANTHER" id="PTHR42917:SF2">
    <property type="entry name" value="2,4-DIENOYL-COA REDUCTASE [(2E)-ENOYL-COA-PRODUCING]"/>
    <property type="match status" value="1"/>
</dbReference>
<comment type="caution">
    <text evidence="13">The sequence shown here is derived from an EMBL/GenBank/DDBJ whole genome shotgun (WGS) entry which is preliminary data.</text>
</comment>
<protein>
    <submittedName>
        <fullName evidence="13">NADPH-dependent 2,4-dienoyl-CoA reductase</fullName>
    </submittedName>
</protein>
<evidence type="ECO:0000259" key="11">
    <source>
        <dbReference type="Pfam" id="PF00724"/>
    </source>
</evidence>
<reference evidence="14" key="1">
    <citation type="journal article" date="2019" name="Int. J. Syst. Evol. Microbiol.">
        <title>The Global Catalogue of Microorganisms (GCM) 10K type strain sequencing project: providing services to taxonomists for standard genome sequencing and annotation.</title>
        <authorList>
            <consortium name="The Broad Institute Genomics Platform"/>
            <consortium name="The Broad Institute Genome Sequencing Center for Infectious Disease"/>
            <person name="Wu L."/>
            <person name="Ma J."/>
        </authorList>
    </citation>
    <scope>NUCLEOTIDE SEQUENCE [LARGE SCALE GENOMIC DNA]</scope>
    <source>
        <strain evidence="14">NBRC 113072</strain>
    </source>
</reference>
<dbReference type="InterPro" id="IPR036188">
    <property type="entry name" value="FAD/NAD-bd_sf"/>
</dbReference>
<keyword evidence="9" id="KW-0411">Iron-sulfur</keyword>
<keyword evidence="8" id="KW-0408">Iron</keyword>
<dbReference type="SUPFAM" id="SSF51395">
    <property type="entry name" value="FMN-linked oxidoreductases"/>
    <property type="match status" value="1"/>
</dbReference>
<keyword evidence="14" id="KW-1185">Reference proteome</keyword>
<feature type="domain" description="FAD/NAD(P)-binding" evidence="12">
    <location>
        <begin position="354"/>
        <end position="625"/>
    </location>
</feature>
<dbReference type="PANTHER" id="PTHR42917">
    <property type="entry name" value="2,4-DIENOYL-COA REDUCTASE"/>
    <property type="match status" value="1"/>
</dbReference>
<organism evidence="13 14">
    <name type="scientific">Mobilicoccus caccae</name>
    <dbReference type="NCBI Taxonomy" id="1859295"/>
    <lineage>
        <taxon>Bacteria</taxon>
        <taxon>Bacillati</taxon>
        <taxon>Actinomycetota</taxon>
        <taxon>Actinomycetes</taxon>
        <taxon>Micrococcales</taxon>
        <taxon>Dermatophilaceae</taxon>
        <taxon>Mobilicoccus</taxon>
    </lineage>
</organism>
<dbReference type="InterPro" id="IPR001155">
    <property type="entry name" value="OxRdtase_FMN_N"/>
</dbReference>
<dbReference type="CDD" id="cd02930">
    <property type="entry name" value="DCR_FMN"/>
    <property type="match status" value="1"/>
</dbReference>
<proteinExistence type="inferred from homology"/>
<evidence type="ECO:0000256" key="8">
    <source>
        <dbReference type="ARBA" id="ARBA00023004"/>
    </source>
</evidence>
<keyword evidence="5" id="KW-0288">FMN</keyword>
<comment type="cofactor">
    <cofactor evidence="2">
        <name>[4Fe-4S] cluster</name>
        <dbReference type="ChEBI" id="CHEBI:49883"/>
    </cofactor>
</comment>
<evidence type="ECO:0000256" key="6">
    <source>
        <dbReference type="ARBA" id="ARBA00022723"/>
    </source>
</evidence>
<evidence type="ECO:0000256" key="7">
    <source>
        <dbReference type="ARBA" id="ARBA00023002"/>
    </source>
</evidence>
<sequence>MGSMHTGMEDSTKEFEDLAEFYAERARGGVGLIVTGGFSPTWAGSLYPGAGVVATRWQTRRHRGITEAVHRDGAAILLQLLHAGRYAYHPLQVSASRVKAPINPFKPWSLPDRSIRHTIDAFARSAGFAAEAGYDGVEIMGSEGYFINQFLARRTNRRTDSWGGSAAGRRRLAVEIVRRTREVVGDDFIIQYRMSLLDLVPDGQEWSEVLDLATAVQDAGATIINTGIGWHEARVPTIVTSVPRGAFVDVTAALKEHVEIPVAASNRINMPALAEEIVAEGKADLVSMARPLLADPAWVDKAARGRADDINTCIACNQACLDNTFSRQRVTCLVNPRAGHERDLVVAPAVRVRRIVVVGAGPAGLATATTLAERGHEVDLFEANPHIGGQFALAKEIPGKEEFAETIRYFTRRIEETGVRLHTSTRVDADRLSGFDEVVLATGVSPRVPQIPGVDHVGDSVQVITYAQLLSGEKRAGERVAVLGAGGIGVDVSEYLTHTRLGRRPEEVDLAHWMKEWGVTDPREAPGGLGRPDPEPSPRTVHLLQRKPTAVGRGLAKTTGWVHRASLSAKGVDKIAGVTYERIDEDGVHITVPGEDGARVPRTLSVDTVVLCTGQESQRELVEELATRGITTHVVGGADVAAELDAKRAIDQATRLAARL</sequence>
<comment type="cofactor">
    <cofactor evidence="1">
        <name>FMN</name>
        <dbReference type="ChEBI" id="CHEBI:58210"/>
    </cofactor>
</comment>
<feature type="region of interest" description="Disordered" evidence="10">
    <location>
        <begin position="521"/>
        <end position="540"/>
    </location>
</feature>
<accession>A0ABQ6IUR2</accession>
<comment type="similarity">
    <text evidence="3">In the N-terminal section; belongs to the NADH:flavin oxidoreductase/NADH oxidase family.</text>
</comment>
<keyword evidence="7" id="KW-0560">Oxidoreductase</keyword>
<dbReference type="PRINTS" id="PR00368">
    <property type="entry name" value="FADPNR"/>
</dbReference>
<feature type="domain" description="NADH:flavin oxidoreductase/NADH oxidase N-terminal" evidence="11">
    <location>
        <begin position="3"/>
        <end position="308"/>
    </location>
</feature>
<dbReference type="Pfam" id="PF00724">
    <property type="entry name" value="Oxidored_FMN"/>
    <property type="match status" value="1"/>
</dbReference>
<dbReference type="Gene3D" id="3.40.50.720">
    <property type="entry name" value="NAD(P)-binding Rossmann-like Domain"/>
    <property type="match status" value="1"/>
</dbReference>
<gene>
    <name evidence="13" type="primary">fadH</name>
    <name evidence="13" type="ORF">GCM10025883_36670</name>
</gene>
<evidence type="ECO:0000313" key="13">
    <source>
        <dbReference type="EMBL" id="GMA41622.1"/>
    </source>
</evidence>
<dbReference type="InterPro" id="IPR013785">
    <property type="entry name" value="Aldolase_TIM"/>
</dbReference>
<dbReference type="Pfam" id="PF07992">
    <property type="entry name" value="Pyr_redox_2"/>
    <property type="match status" value="1"/>
</dbReference>
<evidence type="ECO:0000259" key="12">
    <source>
        <dbReference type="Pfam" id="PF07992"/>
    </source>
</evidence>
<dbReference type="SUPFAM" id="SSF51905">
    <property type="entry name" value="FAD/NAD(P)-binding domain"/>
    <property type="match status" value="1"/>
</dbReference>
<dbReference type="PRINTS" id="PR00469">
    <property type="entry name" value="PNDRDTASEII"/>
</dbReference>
<dbReference type="Gene3D" id="3.50.50.60">
    <property type="entry name" value="FAD/NAD(P)-binding domain"/>
    <property type="match status" value="1"/>
</dbReference>
<dbReference type="InterPro" id="IPR023753">
    <property type="entry name" value="FAD/NAD-binding_dom"/>
</dbReference>
<dbReference type="Gene3D" id="3.20.20.70">
    <property type="entry name" value="Aldolase class I"/>
    <property type="match status" value="1"/>
</dbReference>
<evidence type="ECO:0000256" key="5">
    <source>
        <dbReference type="ARBA" id="ARBA00022643"/>
    </source>
</evidence>
<dbReference type="Proteomes" id="UP001157126">
    <property type="component" value="Unassembled WGS sequence"/>
</dbReference>
<evidence type="ECO:0000256" key="3">
    <source>
        <dbReference type="ARBA" id="ARBA00011048"/>
    </source>
</evidence>
<evidence type="ECO:0000256" key="2">
    <source>
        <dbReference type="ARBA" id="ARBA00001966"/>
    </source>
</evidence>
<evidence type="ECO:0000313" key="14">
    <source>
        <dbReference type="Proteomes" id="UP001157126"/>
    </source>
</evidence>
<dbReference type="InterPro" id="IPR051793">
    <property type="entry name" value="NADH:flavin_oxidoreductase"/>
</dbReference>
<evidence type="ECO:0000256" key="4">
    <source>
        <dbReference type="ARBA" id="ARBA00022630"/>
    </source>
</evidence>
<keyword evidence="6" id="KW-0479">Metal-binding</keyword>
<dbReference type="SUPFAM" id="SSF51971">
    <property type="entry name" value="Nucleotide-binding domain"/>
    <property type="match status" value="1"/>
</dbReference>